<dbReference type="PANTHER" id="PTHR24148:SF64">
    <property type="entry name" value="HETEROKARYON INCOMPATIBILITY DOMAIN-CONTAINING PROTEIN"/>
    <property type="match status" value="1"/>
</dbReference>
<protein>
    <submittedName>
        <fullName evidence="2">Heterokaryon incompatibility protein-domain-containing protein</fullName>
    </submittedName>
</protein>
<gene>
    <name evidence="2" type="ORF">B0H66DRAFT_312684</name>
</gene>
<name>A0AAE0M2U4_9PEZI</name>
<evidence type="ECO:0000259" key="1">
    <source>
        <dbReference type="Pfam" id="PF06985"/>
    </source>
</evidence>
<organism evidence="2 3">
    <name type="scientific">Apodospora peruviana</name>
    <dbReference type="NCBI Taxonomy" id="516989"/>
    <lineage>
        <taxon>Eukaryota</taxon>
        <taxon>Fungi</taxon>
        <taxon>Dikarya</taxon>
        <taxon>Ascomycota</taxon>
        <taxon>Pezizomycotina</taxon>
        <taxon>Sordariomycetes</taxon>
        <taxon>Sordariomycetidae</taxon>
        <taxon>Sordariales</taxon>
        <taxon>Lasiosphaeriaceae</taxon>
        <taxon>Apodospora</taxon>
    </lineage>
</organism>
<accession>A0AAE0M2U4</accession>
<feature type="domain" description="Heterokaryon incompatibility" evidence="1">
    <location>
        <begin position="60"/>
        <end position="212"/>
    </location>
</feature>
<evidence type="ECO:0000313" key="2">
    <source>
        <dbReference type="EMBL" id="KAK3317102.1"/>
    </source>
</evidence>
<evidence type="ECO:0000313" key="3">
    <source>
        <dbReference type="Proteomes" id="UP001283341"/>
    </source>
</evidence>
<keyword evidence="3" id="KW-1185">Reference proteome</keyword>
<dbReference type="InterPro" id="IPR010730">
    <property type="entry name" value="HET"/>
</dbReference>
<comment type="caution">
    <text evidence="2">The sequence shown here is derived from an EMBL/GenBank/DDBJ whole genome shotgun (WGS) entry which is preliminary data.</text>
</comment>
<dbReference type="InterPro" id="IPR052895">
    <property type="entry name" value="HetReg/Transcr_Mod"/>
</dbReference>
<reference evidence="2" key="1">
    <citation type="journal article" date="2023" name="Mol. Phylogenet. Evol.">
        <title>Genome-scale phylogeny and comparative genomics of the fungal order Sordariales.</title>
        <authorList>
            <person name="Hensen N."/>
            <person name="Bonometti L."/>
            <person name="Westerberg I."/>
            <person name="Brannstrom I.O."/>
            <person name="Guillou S."/>
            <person name="Cros-Aarteil S."/>
            <person name="Calhoun S."/>
            <person name="Haridas S."/>
            <person name="Kuo A."/>
            <person name="Mondo S."/>
            <person name="Pangilinan J."/>
            <person name="Riley R."/>
            <person name="LaButti K."/>
            <person name="Andreopoulos B."/>
            <person name="Lipzen A."/>
            <person name="Chen C."/>
            <person name="Yan M."/>
            <person name="Daum C."/>
            <person name="Ng V."/>
            <person name="Clum A."/>
            <person name="Steindorff A."/>
            <person name="Ohm R.A."/>
            <person name="Martin F."/>
            <person name="Silar P."/>
            <person name="Natvig D.O."/>
            <person name="Lalanne C."/>
            <person name="Gautier V."/>
            <person name="Ament-Velasquez S.L."/>
            <person name="Kruys A."/>
            <person name="Hutchinson M.I."/>
            <person name="Powell A.J."/>
            <person name="Barry K."/>
            <person name="Miller A.N."/>
            <person name="Grigoriev I.V."/>
            <person name="Debuchy R."/>
            <person name="Gladieux P."/>
            <person name="Hiltunen Thoren M."/>
            <person name="Johannesson H."/>
        </authorList>
    </citation>
    <scope>NUCLEOTIDE SEQUENCE</scope>
    <source>
        <strain evidence="2">CBS 118394</strain>
    </source>
</reference>
<dbReference type="Pfam" id="PF06985">
    <property type="entry name" value="HET"/>
    <property type="match status" value="1"/>
</dbReference>
<dbReference type="Proteomes" id="UP001283341">
    <property type="component" value="Unassembled WGS sequence"/>
</dbReference>
<sequence length="674" mass="76226">MATPTPTPTASPYTPLDPSTKEIRILQLLSPEPKADRWAPIHCTLTVVSLLNSSPSPPSYEALSYVWGDSTERDAITINGHTIPVTRNLVAALRRLRTREPRNLWVDAVCINQEDVSEKQSQIPLMGTIYGCARDVVVWLGEPTMDMITAFKWVNHHAVRGWSDLTMTWFAAIAGANSHGVQEHERRFFRLYFGLVDILTRPYWSRMWTFQEFWVARRSPILVSGKYEASFKTLAWRARAVESLYLELRGRFKNVRERGYTSQFSPLTRCLNELGLVAEQQGPLSDVHLTRAMTSKTFGPLVRWLDEISLKTTPELVTPDATSAFRVSTASPFRLLAMTANRQCQHQHDRIYGIYSFMPELAETFPADYSKPSKQVVHETTVHLVAQHGLAHAIKHFPFHGELVDERGVLGDQTPSWGPDLIGPSRQHLRLTDPEHYGPHATLARELRVPKDLSLPFIRAAGTIMYIPGQIIGTCTILHRLSDNLATAVGEARELVRHGLSGAIAAGKRDWYDIDTLRDRRAKQRMLEATFSHILLAGNRVQNEFVWFRSETMYALDMLPEALGTGNMMDMHVGSGSYGRSLRDLDAACRTLPGKAYFSVMGRVGVTGRRVRTGDEIAISSCFPFPVIVRRSASFPWRRMVLPAYIDGLMNNKFKDLELCQHVLEKPTEMLRIY</sequence>
<dbReference type="AlphaFoldDB" id="A0AAE0M2U4"/>
<proteinExistence type="predicted"/>
<dbReference type="PANTHER" id="PTHR24148">
    <property type="entry name" value="ANKYRIN REPEAT DOMAIN-CONTAINING PROTEIN 39 HOMOLOG-RELATED"/>
    <property type="match status" value="1"/>
</dbReference>
<reference evidence="2" key="2">
    <citation type="submission" date="2023-06" db="EMBL/GenBank/DDBJ databases">
        <authorList>
            <consortium name="Lawrence Berkeley National Laboratory"/>
            <person name="Haridas S."/>
            <person name="Hensen N."/>
            <person name="Bonometti L."/>
            <person name="Westerberg I."/>
            <person name="Brannstrom I.O."/>
            <person name="Guillou S."/>
            <person name="Cros-Aarteil S."/>
            <person name="Calhoun S."/>
            <person name="Kuo A."/>
            <person name="Mondo S."/>
            <person name="Pangilinan J."/>
            <person name="Riley R."/>
            <person name="Labutti K."/>
            <person name="Andreopoulos B."/>
            <person name="Lipzen A."/>
            <person name="Chen C."/>
            <person name="Yanf M."/>
            <person name="Daum C."/>
            <person name="Ng V."/>
            <person name="Clum A."/>
            <person name="Steindorff A."/>
            <person name="Ohm R."/>
            <person name="Martin F."/>
            <person name="Silar P."/>
            <person name="Natvig D."/>
            <person name="Lalanne C."/>
            <person name="Gautier V."/>
            <person name="Ament-Velasquez S.L."/>
            <person name="Kruys A."/>
            <person name="Hutchinson M.I."/>
            <person name="Powell A.J."/>
            <person name="Barry K."/>
            <person name="Miller A.N."/>
            <person name="Grigoriev I.V."/>
            <person name="Debuchy R."/>
            <person name="Gladieux P."/>
            <person name="Thoren M.H."/>
            <person name="Johannesson H."/>
        </authorList>
    </citation>
    <scope>NUCLEOTIDE SEQUENCE</scope>
    <source>
        <strain evidence="2">CBS 118394</strain>
    </source>
</reference>
<dbReference type="EMBL" id="JAUEDM010000005">
    <property type="protein sequence ID" value="KAK3317102.1"/>
    <property type="molecule type" value="Genomic_DNA"/>
</dbReference>